<dbReference type="Proteomes" id="UP000053989">
    <property type="component" value="Unassembled WGS sequence"/>
</dbReference>
<dbReference type="EMBL" id="KN822172">
    <property type="protein sequence ID" value="KIM53754.1"/>
    <property type="molecule type" value="Genomic_DNA"/>
</dbReference>
<dbReference type="OrthoDB" id="2919534at2759"/>
<protein>
    <submittedName>
        <fullName evidence="1">Uncharacterized protein</fullName>
    </submittedName>
</protein>
<dbReference type="HOGENOM" id="CLU_097628_1_1_1"/>
<reference evidence="1 2" key="1">
    <citation type="submission" date="2014-04" db="EMBL/GenBank/DDBJ databases">
        <authorList>
            <consortium name="DOE Joint Genome Institute"/>
            <person name="Kuo A."/>
            <person name="Kohler A."/>
            <person name="Nagy L.G."/>
            <person name="Floudas D."/>
            <person name="Copeland A."/>
            <person name="Barry K.W."/>
            <person name="Cichocki N."/>
            <person name="Veneault-Fourrey C."/>
            <person name="LaButti K."/>
            <person name="Lindquist E.A."/>
            <person name="Lipzen A."/>
            <person name="Lundell T."/>
            <person name="Morin E."/>
            <person name="Murat C."/>
            <person name="Sun H."/>
            <person name="Tunlid A."/>
            <person name="Henrissat B."/>
            <person name="Grigoriev I.V."/>
            <person name="Hibbett D.S."/>
            <person name="Martin F."/>
            <person name="Nordberg H.P."/>
            <person name="Cantor M.N."/>
            <person name="Hua S.X."/>
        </authorList>
    </citation>
    <scope>NUCLEOTIDE SEQUENCE [LARGE SCALE GENOMIC DNA]</scope>
    <source>
        <strain evidence="1 2">Foug A</strain>
    </source>
</reference>
<evidence type="ECO:0000313" key="2">
    <source>
        <dbReference type="Proteomes" id="UP000053989"/>
    </source>
</evidence>
<dbReference type="InParanoid" id="A0A0C3DBH5"/>
<sequence>GERVRFLATVDSGVMINAVDTDTYNRVARRLITLQPSNCTLRMADGLLVPSSGIWRGAFEWGPVQVDTTFKVFPSGASWQMLVGKPLLEQVRAVQDYSTDTIQLPTHTGPVHIKN</sequence>
<organism evidence="1 2">
    <name type="scientific">Scleroderma citrinum Foug A</name>
    <dbReference type="NCBI Taxonomy" id="1036808"/>
    <lineage>
        <taxon>Eukaryota</taxon>
        <taxon>Fungi</taxon>
        <taxon>Dikarya</taxon>
        <taxon>Basidiomycota</taxon>
        <taxon>Agaricomycotina</taxon>
        <taxon>Agaricomycetes</taxon>
        <taxon>Agaricomycetidae</taxon>
        <taxon>Boletales</taxon>
        <taxon>Sclerodermatineae</taxon>
        <taxon>Sclerodermataceae</taxon>
        <taxon>Scleroderma</taxon>
    </lineage>
</organism>
<reference evidence="2" key="2">
    <citation type="submission" date="2015-01" db="EMBL/GenBank/DDBJ databases">
        <title>Evolutionary Origins and Diversification of the Mycorrhizal Mutualists.</title>
        <authorList>
            <consortium name="DOE Joint Genome Institute"/>
            <consortium name="Mycorrhizal Genomics Consortium"/>
            <person name="Kohler A."/>
            <person name="Kuo A."/>
            <person name="Nagy L.G."/>
            <person name="Floudas D."/>
            <person name="Copeland A."/>
            <person name="Barry K.W."/>
            <person name="Cichocki N."/>
            <person name="Veneault-Fourrey C."/>
            <person name="LaButti K."/>
            <person name="Lindquist E.A."/>
            <person name="Lipzen A."/>
            <person name="Lundell T."/>
            <person name="Morin E."/>
            <person name="Murat C."/>
            <person name="Riley R."/>
            <person name="Ohm R."/>
            <person name="Sun H."/>
            <person name="Tunlid A."/>
            <person name="Henrissat B."/>
            <person name="Grigoriev I.V."/>
            <person name="Hibbett D.S."/>
            <person name="Martin F."/>
        </authorList>
    </citation>
    <scope>NUCLEOTIDE SEQUENCE [LARGE SCALE GENOMIC DNA]</scope>
    <source>
        <strain evidence="2">Foug A</strain>
    </source>
</reference>
<feature type="non-terminal residue" evidence="1">
    <location>
        <position position="1"/>
    </location>
</feature>
<name>A0A0C3DBH5_9AGAM</name>
<gene>
    <name evidence="1" type="ORF">SCLCIDRAFT_82097</name>
</gene>
<dbReference type="Gene3D" id="2.40.70.10">
    <property type="entry name" value="Acid Proteases"/>
    <property type="match status" value="1"/>
</dbReference>
<proteinExistence type="predicted"/>
<dbReference type="AlphaFoldDB" id="A0A0C3DBH5"/>
<accession>A0A0C3DBH5</accession>
<keyword evidence="2" id="KW-1185">Reference proteome</keyword>
<dbReference type="InterPro" id="IPR021109">
    <property type="entry name" value="Peptidase_aspartic_dom_sf"/>
</dbReference>
<feature type="non-terminal residue" evidence="1">
    <location>
        <position position="115"/>
    </location>
</feature>
<evidence type="ECO:0000313" key="1">
    <source>
        <dbReference type="EMBL" id="KIM53754.1"/>
    </source>
</evidence>